<evidence type="ECO:0000313" key="1">
    <source>
        <dbReference type="EMBL" id="MCW0481821.1"/>
    </source>
</evidence>
<dbReference type="Gene3D" id="3.20.20.210">
    <property type="match status" value="1"/>
</dbReference>
<proteinExistence type="predicted"/>
<evidence type="ECO:0000313" key="2">
    <source>
        <dbReference type="Proteomes" id="UP001163821"/>
    </source>
</evidence>
<evidence type="ECO:0008006" key="3">
    <source>
        <dbReference type="Google" id="ProtNLM"/>
    </source>
</evidence>
<organism evidence="1 2">
    <name type="scientific">Gaoshiqia sediminis</name>
    <dbReference type="NCBI Taxonomy" id="2986998"/>
    <lineage>
        <taxon>Bacteria</taxon>
        <taxon>Pseudomonadati</taxon>
        <taxon>Bacteroidota</taxon>
        <taxon>Bacteroidia</taxon>
        <taxon>Marinilabiliales</taxon>
        <taxon>Prolixibacteraceae</taxon>
        <taxon>Gaoshiqia</taxon>
    </lineage>
</organism>
<protein>
    <recommendedName>
        <fullName evidence="3">Uroporphyrinogen decarboxylase (URO-D) domain-containing protein</fullName>
    </recommendedName>
</protein>
<dbReference type="Proteomes" id="UP001163821">
    <property type="component" value="Unassembled WGS sequence"/>
</dbReference>
<dbReference type="EMBL" id="JAPAAF010000003">
    <property type="protein sequence ID" value="MCW0481821.1"/>
    <property type="molecule type" value="Genomic_DNA"/>
</dbReference>
<keyword evidence="2" id="KW-1185">Reference proteome</keyword>
<dbReference type="SUPFAM" id="SSF51726">
    <property type="entry name" value="UROD/MetE-like"/>
    <property type="match status" value="1"/>
</dbReference>
<gene>
    <name evidence="1" type="ORF">N2K84_03705</name>
</gene>
<dbReference type="InterPro" id="IPR038071">
    <property type="entry name" value="UROD/MetE-like_sf"/>
</dbReference>
<name>A0AA41Y1N5_9BACT</name>
<reference evidence="1" key="1">
    <citation type="submission" date="2022-10" db="EMBL/GenBank/DDBJ databases">
        <title>Gaoshiqiia sediminis gen. nov., sp. nov., isolated from coastal sediment.</title>
        <authorList>
            <person name="Yu W.X."/>
            <person name="Mu D.S."/>
            <person name="Du J.Z."/>
            <person name="Liang Y.Q."/>
        </authorList>
    </citation>
    <scope>NUCLEOTIDE SEQUENCE</scope>
    <source>
        <strain evidence="1">A06</strain>
    </source>
</reference>
<sequence length="355" mass="40838">MNKFLGNEMLPVDIVLAPEWWYKNEKVTFDRDFFFHPLKRVEVEQRMEKVLYERWGKFGLGEHRDQARPEIGAVHLAAGYLLSEMMGCEVKYTEAHPPQVLAAHQELRNISVDEAFRSDAFRKVSGLTDSLKKRYGFLTGDINWGGILNIAMDLRGENIFLDMMMTPDELKEYFAGIASVIEKFTSFLQFETGTTSISVNRAVRHLNQPVLLHSECSHTMISEEDYENYLLPFDQQWSKNRPFGIHYCGSDPHRMAASFAKIPHLDYLDLGWGGDVKVLRGHLPDTFFNIRLSPVEITRQSHDEIRETITRLVHDSGNPYLTGVCCINMDDSVTDDQISTIFETVKELKNEYSGK</sequence>
<comment type="caution">
    <text evidence="1">The sequence shown here is derived from an EMBL/GenBank/DDBJ whole genome shotgun (WGS) entry which is preliminary data.</text>
</comment>
<accession>A0AA41Y1N5</accession>
<dbReference type="AlphaFoldDB" id="A0AA41Y1N5"/>
<dbReference type="RefSeq" id="WP_282590431.1">
    <property type="nucleotide sequence ID" value="NZ_JAPAAF010000003.1"/>
</dbReference>